<dbReference type="PATRIC" id="fig|1444770.3.peg.318"/>
<dbReference type="EMBL" id="JDSQ01000002">
    <property type="protein sequence ID" value="EWS79241.1"/>
    <property type="molecule type" value="Genomic_DNA"/>
</dbReference>
<reference evidence="1 2" key="1">
    <citation type="journal article" date="2014" name="Genome Announc.">
        <title>Draft Genome Sequence of Xylella fastidiosa Pear Leaf Scorch Strain in Taiwan.</title>
        <authorList>
            <person name="Su C.C."/>
            <person name="Deng W.L."/>
            <person name="Jan F.J."/>
            <person name="Chang C.J."/>
            <person name="Huang H."/>
            <person name="Chen J."/>
        </authorList>
    </citation>
    <scope>NUCLEOTIDE SEQUENCE [LARGE SCALE GENOMIC DNA]</scope>
    <source>
        <strain evidence="1 2">PLS229</strain>
    </source>
</reference>
<organism evidence="1 2">
    <name type="scientific">Xylella taiwanensis</name>
    <dbReference type="NCBI Taxonomy" id="1444770"/>
    <lineage>
        <taxon>Bacteria</taxon>
        <taxon>Pseudomonadati</taxon>
        <taxon>Pseudomonadota</taxon>
        <taxon>Gammaproteobacteria</taxon>
        <taxon>Lysobacterales</taxon>
        <taxon>Lysobacteraceae</taxon>
        <taxon>Xylella</taxon>
    </lineage>
</organism>
<name>Z9JN62_9GAMM</name>
<gene>
    <name evidence="1" type="ORF">AF72_01305</name>
</gene>
<accession>Z9JN62</accession>
<protein>
    <submittedName>
        <fullName evidence="1">Uncharacterized protein</fullName>
    </submittedName>
</protein>
<dbReference type="AlphaFoldDB" id="Z9JN62"/>
<evidence type="ECO:0000313" key="2">
    <source>
        <dbReference type="Proteomes" id="UP000020406"/>
    </source>
</evidence>
<evidence type="ECO:0000313" key="1">
    <source>
        <dbReference type="EMBL" id="EWS79241.1"/>
    </source>
</evidence>
<proteinExistence type="predicted"/>
<comment type="caution">
    <text evidence="1">The sequence shown here is derived from an EMBL/GenBank/DDBJ whole genome shotgun (WGS) entry which is preliminary data.</text>
</comment>
<dbReference type="Proteomes" id="UP000020406">
    <property type="component" value="Unassembled WGS sequence"/>
</dbReference>
<sequence length="41" mass="4670">MYVGFFLSEIDSIKAENVVMSLHYILIVPHFDVISDIQASQ</sequence>